<name>B5Y6K6_COPPD</name>
<dbReference type="Proteomes" id="UP000001732">
    <property type="component" value="Chromosome"/>
</dbReference>
<dbReference type="GO" id="GO:0000160">
    <property type="term" value="P:phosphorelay signal transduction system"/>
    <property type="evidence" value="ECO:0007669"/>
    <property type="project" value="InterPro"/>
</dbReference>
<dbReference type="AlphaFoldDB" id="B5Y6K6"/>
<feature type="modified residue" description="4-aspartylphosphate" evidence="1">
    <location>
        <position position="66"/>
    </location>
</feature>
<proteinExistence type="predicted"/>
<dbReference type="InterPro" id="IPR052893">
    <property type="entry name" value="TCS_response_regulator"/>
</dbReference>
<protein>
    <submittedName>
        <fullName evidence="3">Response regulator</fullName>
    </submittedName>
</protein>
<dbReference type="KEGG" id="cpo:COPRO5265_0031"/>
<gene>
    <name evidence="3" type="ordered locus">COPRO5265_0031</name>
</gene>
<dbReference type="InterPro" id="IPR011006">
    <property type="entry name" value="CheY-like_superfamily"/>
</dbReference>
<reference evidence="3 4" key="2">
    <citation type="journal article" date="2014" name="Genome Announc.">
        <title>Complete Genome Sequence of Coprothermobacter proteolyticus DSM 5265.</title>
        <authorList>
            <person name="Alexiev A."/>
            <person name="Coil D.A."/>
            <person name="Badger J.H."/>
            <person name="Enticknap J."/>
            <person name="Ward N."/>
            <person name="Robb F.T."/>
            <person name="Eisen J.A."/>
        </authorList>
    </citation>
    <scope>NUCLEOTIDE SEQUENCE [LARGE SCALE GENOMIC DNA]</scope>
    <source>
        <strain evidence="4">ATCC 35245 / DSM 5265 / OCM 4 / BT</strain>
    </source>
</reference>
<dbReference type="SUPFAM" id="SSF52172">
    <property type="entry name" value="CheY-like"/>
    <property type="match status" value="1"/>
</dbReference>
<dbReference type="Gene3D" id="3.40.50.2300">
    <property type="match status" value="1"/>
</dbReference>
<dbReference type="SMART" id="SM00448">
    <property type="entry name" value="REC"/>
    <property type="match status" value="1"/>
</dbReference>
<organism evidence="3 4">
    <name type="scientific">Coprothermobacter proteolyticus (strain ATCC 35245 / DSM 5265 / OCM 4 / BT)</name>
    <dbReference type="NCBI Taxonomy" id="309798"/>
    <lineage>
        <taxon>Bacteria</taxon>
        <taxon>Pseudomonadati</taxon>
        <taxon>Coprothermobacterota</taxon>
        <taxon>Coprothermobacteria</taxon>
        <taxon>Coprothermobacterales</taxon>
        <taxon>Coprothermobacteraceae</taxon>
        <taxon>Coprothermobacter</taxon>
    </lineage>
</organism>
<evidence type="ECO:0000313" key="4">
    <source>
        <dbReference type="Proteomes" id="UP000001732"/>
    </source>
</evidence>
<reference evidence="4" key="1">
    <citation type="submission" date="2008-08" db="EMBL/GenBank/DDBJ databases">
        <title>The complete genome sequence of Coprothermobacter proteolyticus strain ATCC 5245 / DSM 5265 / BT.</title>
        <authorList>
            <person name="Dodson R.J."/>
            <person name="Durkin A.S."/>
            <person name="Wu M."/>
            <person name="Eisen J."/>
            <person name="Sutton G."/>
        </authorList>
    </citation>
    <scope>NUCLEOTIDE SEQUENCE [LARGE SCALE GENOMIC DNA]</scope>
    <source>
        <strain evidence="4">ATCC 35245 / DSM 5265 / OCM 4 / BT</strain>
    </source>
</reference>
<evidence type="ECO:0000313" key="3">
    <source>
        <dbReference type="EMBL" id="ACI18100.1"/>
    </source>
</evidence>
<dbReference type="InterPro" id="IPR001789">
    <property type="entry name" value="Sig_transdc_resp-reg_receiver"/>
</dbReference>
<dbReference type="STRING" id="309798.COPRO5265_0031"/>
<dbReference type="eggNOG" id="COG0784">
    <property type="taxonomic scope" value="Bacteria"/>
</dbReference>
<dbReference type="CDD" id="cd17557">
    <property type="entry name" value="REC_Rcp-like"/>
    <property type="match status" value="1"/>
</dbReference>
<dbReference type="Pfam" id="PF00072">
    <property type="entry name" value="Response_reg"/>
    <property type="match status" value="1"/>
</dbReference>
<feature type="domain" description="Response regulatory" evidence="2">
    <location>
        <begin position="5"/>
        <end position="133"/>
    </location>
</feature>
<evidence type="ECO:0000259" key="2">
    <source>
        <dbReference type="PROSITE" id="PS50110"/>
    </source>
</evidence>
<dbReference type="RefSeq" id="WP_012544750.1">
    <property type="nucleotide sequence ID" value="NC_011295.1"/>
</dbReference>
<dbReference type="EMBL" id="CP001145">
    <property type="protein sequence ID" value="ACI18100.1"/>
    <property type="molecule type" value="Genomic_DNA"/>
</dbReference>
<evidence type="ECO:0000256" key="1">
    <source>
        <dbReference type="PROSITE-ProRule" id="PRU00169"/>
    </source>
</evidence>
<dbReference type="PANTHER" id="PTHR44520:SF1">
    <property type="entry name" value="TWO-COMPONENT SYSTEM REGULATORY PROTEIN"/>
    <property type="match status" value="1"/>
</dbReference>
<sequence length="148" mass="16812">MHRKFVLLVEDSPDDVELILRALSRSDTTVEVVVAHDGVEALNFLFGTGAYAGRNINVMPTVVFLDLKLPRINGFEVLERIRSDERTKLLPVVILTSSNEEKDLIRSYELGANSYVCKTVDFTEFSNAIRQLGSYWLFLNESPMKENE</sequence>
<keyword evidence="4" id="KW-1185">Reference proteome</keyword>
<dbReference type="PROSITE" id="PS50110">
    <property type="entry name" value="RESPONSE_REGULATORY"/>
    <property type="match status" value="1"/>
</dbReference>
<accession>B5Y6K6</accession>
<keyword evidence="1" id="KW-0597">Phosphoprotein</keyword>
<dbReference type="PANTHER" id="PTHR44520">
    <property type="entry name" value="RESPONSE REGULATOR RCP1-RELATED"/>
    <property type="match status" value="1"/>
</dbReference>